<dbReference type="GO" id="GO:0016705">
    <property type="term" value="F:oxidoreductase activity, acting on paired donors, with incorporation or reduction of molecular oxygen"/>
    <property type="evidence" value="ECO:0007669"/>
    <property type="project" value="InterPro"/>
</dbReference>
<proteinExistence type="inferred from homology"/>
<protein>
    <submittedName>
        <fullName evidence="7">p450 domain-containing protein</fullName>
    </submittedName>
</protein>
<dbReference type="OrthoDB" id="2789670at2759"/>
<dbReference type="EMBL" id="BDDD01000017">
    <property type="protein sequence ID" value="GAV57102.1"/>
    <property type="molecule type" value="Genomic_DNA"/>
</dbReference>
<organism evidence="7 8">
    <name type="scientific">Cephalotus follicularis</name>
    <name type="common">Albany pitcher plant</name>
    <dbReference type="NCBI Taxonomy" id="3775"/>
    <lineage>
        <taxon>Eukaryota</taxon>
        <taxon>Viridiplantae</taxon>
        <taxon>Streptophyta</taxon>
        <taxon>Embryophyta</taxon>
        <taxon>Tracheophyta</taxon>
        <taxon>Spermatophyta</taxon>
        <taxon>Magnoliopsida</taxon>
        <taxon>eudicotyledons</taxon>
        <taxon>Gunneridae</taxon>
        <taxon>Pentapetalae</taxon>
        <taxon>rosids</taxon>
        <taxon>fabids</taxon>
        <taxon>Oxalidales</taxon>
        <taxon>Cephalotaceae</taxon>
        <taxon>Cephalotus</taxon>
    </lineage>
</organism>
<evidence type="ECO:0000256" key="3">
    <source>
        <dbReference type="ARBA" id="ARBA00022692"/>
    </source>
</evidence>
<gene>
    <name evidence="7" type="ORF">CFOL_v3_00640</name>
</gene>
<dbReference type="AlphaFoldDB" id="A0A1Q3ANF5"/>
<dbReference type="InterPro" id="IPR002401">
    <property type="entry name" value="Cyt_P450_E_grp-I"/>
</dbReference>
<keyword evidence="8" id="KW-1185">Reference proteome</keyword>
<reference evidence="8" key="1">
    <citation type="submission" date="2016-04" db="EMBL/GenBank/DDBJ databases">
        <title>Cephalotus genome sequencing.</title>
        <authorList>
            <person name="Fukushima K."/>
            <person name="Hasebe M."/>
            <person name="Fang X."/>
        </authorList>
    </citation>
    <scope>NUCLEOTIDE SEQUENCE [LARGE SCALE GENOMIC DNA]</scope>
    <source>
        <strain evidence="8">cv. St1</strain>
    </source>
</reference>
<evidence type="ECO:0000256" key="2">
    <source>
        <dbReference type="ARBA" id="ARBA00010617"/>
    </source>
</evidence>
<evidence type="ECO:0000256" key="1">
    <source>
        <dbReference type="ARBA" id="ARBA00004167"/>
    </source>
</evidence>
<dbReference type="GO" id="GO:0020037">
    <property type="term" value="F:heme binding"/>
    <property type="evidence" value="ECO:0007669"/>
    <property type="project" value="InterPro"/>
</dbReference>
<keyword evidence="3" id="KW-0812">Transmembrane</keyword>
<comment type="subcellular location">
    <subcellularLocation>
        <location evidence="1">Membrane</location>
        <topology evidence="1">Single-pass membrane protein</topology>
    </subcellularLocation>
</comment>
<dbReference type="GO" id="GO:0004497">
    <property type="term" value="F:monooxygenase activity"/>
    <property type="evidence" value="ECO:0007669"/>
    <property type="project" value="InterPro"/>
</dbReference>
<dbReference type="InterPro" id="IPR001128">
    <property type="entry name" value="Cyt_P450"/>
</dbReference>
<dbReference type="InterPro" id="IPR050193">
    <property type="entry name" value="Cytochrome_P450_71"/>
</dbReference>
<dbReference type="InterPro" id="IPR036396">
    <property type="entry name" value="Cyt_P450_sf"/>
</dbReference>
<dbReference type="Pfam" id="PF00067">
    <property type="entry name" value="p450"/>
    <property type="match status" value="1"/>
</dbReference>
<evidence type="ECO:0000256" key="4">
    <source>
        <dbReference type="ARBA" id="ARBA00022989"/>
    </source>
</evidence>
<dbReference type="InParanoid" id="A0A1Q3ANF5"/>
<keyword evidence="6" id="KW-0472">Membrane</keyword>
<dbReference type="Proteomes" id="UP000187406">
    <property type="component" value="Unassembled WGS sequence"/>
</dbReference>
<name>A0A1Q3ANF5_CEPFO</name>
<evidence type="ECO:0000313" key="8">
    <source>
        <dbReference type="Proteomes" id="UP000187406"/>
    </source>
</evidence>
<sequence length="189" mass="21877">EMGMFLQVLIDDHLNPKRPKPKLEDIPDVLQIWRRGGSNIQLTWYNIKGILTDIFVAGTDTTGTTVTRAMTLKMKMFKTYLKAVVKEIMRLHQVDPLIPRQTNHSKLHGHDIPAKSPVYINALAIGRDPEENPEEFNPNMFIDSFIDLNDRYSRFIPFGGVHRIWPRINLGIAIVHLTLSNLLYKFDWK</sequence>
<dbReference type="STRING" id="3775.A0A1Q3ANF5"/>
<comment type="caution">
    <text evidence="7">The sequence shown here is derived from an EMBL/GenBank/DDBJ whole genome shotgun (WGS) entry which is preliminary data.</text>
</comment>
<dbReference type="PANTHER" id="PTHR47956">
    <property type="entry name" value="CYTOCHROME P450 71B11-RELATED"/>
    <property type="match status" value="1"/>
</dbReference>
<dbReference type="Gene3D" id="1.10.630.10">
    <property type="entry name" value="Cytochrome P450"/>
    <property type="match status" value="2"/>
</dbReference>
<evidence type="ECO:0000313" key="7">
    <source>
        <dbReference type="EMBL" id="GAV57102.1"/>
    </source>
</evidence>
<dbReference type="SUPFAM" id="SSF48264">
    <property type="entry name" value="Cytochrome P450"/>
    <property type="match status" value="1"/>
</dbReference>
<dbReference type="GO" id="GO:0005506">
    <property type="term" value="F:iron ion binding"/>
    <property type="evidence" value="ECO:0007669"/>
    <property type="project" value="InterPro"/>
</dbReference>
<dbReference type="PANTHER" id="PTHR47956:SF49">
    <property type="entry name" value="CYTOCHROME P450 83B1"/>
    <property type="match status" value="1"/>
</dbReference>
<keyword evidence="4" id="KW-1133">Transmembrane helix</keyword>
<feature type="non-terminal residue" evidence="7">
    <location>
        <position position="189"/>
    </location>
</feature>
<accession>A0A1Q3ANF5</accession>
<evidence type="ECO:0000256" key="5">
    <source>
        <dbReference type="ARBA" id="ARBA00023002"/>
    </source>
</evidence>
<evidence type="ECO:0000256" key="6">
    <source>
        <dbReference type="ARBA" id="ARBA00023136"/>
    </source>
</evidence>
<dbReference type="PRINTS" id="PR00463">
    <property type="entry name" value="EP450I"/>
</dbReference>
<keyword evidence="5" id="KW-0560">Oxidoreductase</keyword>
<comment type="similarity">
    <text evidence="2">Belongs to the cytochrome P450 family.</text>
</comment>
<feature type="non-terminal residue" evidence="7">
    <location>
        <position position="1"/>
    </location>
</feature>
<dbReference type="GO" id="GO:0016020">
    <property type="term" value="C:membrane"/>
    <property type="evidence" value="ECO:0007669"/>
    <property type="project" value="UniProtKB-SubCell"/>
</dbReference>